<proteinExistence type="predicted"/>
<feature type="chain" id="PRO_5046846315" description="DUF4402 domain-containing protein" evidence="1">
    <location>
        <begin position="30"/>
        <end position="154"/>
    </location>
</feature>
<dbReference type="Proteomes" id="UP000672526">
    <property type="component" value="Unassembled WGS sequence"/>
</dbReference>
<reference evidence="2 3" key="1">
    <citation type="submission" date="2021-02" db="EMBL/GenBank/DDBJ databases">
        <authorList>
            <person name="Vanwijnsberghe S."/>
        </authorList>
    </citation>
    <scope>NUCLEOTIDE SEQUENCE [LARGE SCALE GENOMIC DNA]</scope>
    <source>
        <strain evidence="2 3">LMG 31837</strain>
    </source>
</reference>
<evidence type="ECO:0008006" key="4">
    <source>
        <dbReference type="Google" id="ProtNLM"/>
    </source>
</evidence>
<evidence type="ECO:0000313" key="2">
    <source>
        <dbReference type="EMBL" id="CAE6710772.1"/>
    </source>
</evidence>
<evidence type="ECO:0000313" key="3">
    <source>
        <dbReference type="Proteomes" id="UP000672526"/>
    </source>
</evidence>
<gene>
    <name evidence="2" type="ORF">R69888_01126</name>
</gene>
<name>A0ABM8QR25_9BURK</name>
<comment type="caution">
    <text evidence="2">The sequence shown here is derived from an EMBL/GenBank/DDBJ whole genome shotgun (WGS) entry which is preliminary data.</text>
</comment>
<evidence type="ECO:0000256" key="1">
    <source>
        <dbReference type="SAM" id="SignalP"/>
    </source>
</evidence>
<dbReference type="EMBL" id="CAJNBK010000002">
    <property type="protein sequence ID" value="CAE6710772.1"/>
    <property type="molecule type" value="Genomic_DNA"/>
</dbReference>
<sequence>MKTGTGRFVALGTVAAMAALVAAPMPAVAASGGTINFSGAIVAPQLAISAAPASARAEARVAAAGGRLAQTGSAVALTFSAVPGVAAGADVALQVGNGATARDTLAERFVDSSGRVFRPASDGHYRVGRDGGVLSLAPKQAAQDTRVTVVMSYD</sequence>
<protein>
    <recommendedName>
        <fullName evidence="4">DUF4402 domain-containing protein</fullName>
    </recommendedName>
</protein>
<dbReference type="RefSeq" id="WP_211610036.1">
    <property type="nucleotide sequence ID" value="NZ_CAJNBK010000002.1"/>
</dbReference>
<organism evidence="2 3">
    <name type="scientific">Paraburkholderia haematera</name>
    <dbReference type="NCBI Taxonomy" id="2793077"/>
    <lineage>
        <taxon>Bacteria</taxon>
        <taxon>Pseudomonadati</taxon>
        <taxon>Pseudomonadota</taxon>
        <taxon>Betaproteobacteria</taxon>
        <taxon>Burkholderiales</taxon>
        <taxon>Burkholderiaceae</taxon>
        <taxon>Paraburkholderia</taxon>
    </lineage>
</organism>
<keyword evidence="1" id="KW-0732">Signal</keyword>
<keyword evidence="3" id="KW-1185">Reference proteome</keyword>
<feature type="signal peptide" evidence="1">
    <location>
        <begin position="1"/>
        <end position="29"/>
    </location>
</feature>
<accession>A0ABM8QR25</accession>